<dbReference type="Proteomes" id="UP000229600">
    <property type="component" value="Unassembled WGS sequence"/>
</dbReference>
<comment type="caution">
    <text evidence="2">The sequence shown here is derived from an EMBL/GenBank/DDBJ whole genome shotgun (WGS) entry which is preliminary data.</text>
</comment>
<keyword evidence="1" id="KW-1133">Transmembrane helix</keyword>
<name>A0A2H0N6E2_9BACT</name>
<reference evidence="2 3" key="1">
    <citation type="submission" date="2017-09" db="EMBL/GenBank/DDBJ databases">
        <title>Depth-based differentiation of microbial function through sediment-hosted aquifers and enrichment of novel symbionts in the deep terrestrial subsurface.</title>
        <authorList>
            <person name="Probst A.J."/>
            <person name="Ladd B."/>
            <person name="Jarett J.K."/>
            <person name="Geller-Mcgrath D.E."/>
            <person name="Sieber C.M."/>
            <person name="Emerson J.B."/>
            <person name="Anantharaman K."/>
            <person name="Thomas B.C."/>
            <person name="Malmstrom R."/>
            <person name="Stieglmeier M."/>
            <person name="Klingl A."/>
            <person name="Woyke T."/>
            <person name="Ryan C.M."/>
            <person name="Banfield J.F."/>
        </authorList>
    </citation>
    <scope>NUCLEOTIDE SEQUENCE [LARGE SCALE GENOMIC DNA]</scope>
    <source>
        <strain evidence="2">CG11_big_fil_rev_8_21_14_0_20_39_34</strain>
    </source>
</reference>
<proteinExistence type="predicted"/>
<accession>A0A2H0N6E2</accession>
<evidence type="ECO:0000313" key="2">
    <source>
        <dbReference type="EMBL" id="PIR04461.1"/>
    </source>
</evidence>
<feature type="transmembrane region" description="Helical" evidence="1">
    <location>
        <begin position="6"/>
        <end position="26"/>
    </location>
</feature>
<gene>
    <name evidence="2" type="ORF">COV59_00580</name>
</gene>
<keyword evidence="1" id="KW-0472">Membrane</keyword>
<feature type="transmembrane region" description="Helical" evidence="1">
    <location>
        <begin position="38"/>
        <end position="59"/>
    </location>
</feature>
<keyword evidence="1" id="KW-0812">Transmembrane</keyword>
<evidence type="ECO:0000313" key="3">
    <source>
        <dbReference type="Proteomes" id="UP000229600"/>
    </source>
</evidence>
<sequence>MSIPLYSFLFAYILFLIFFVIFYILIVYHIHISASYTIFSFFITFFVGTCAILTFYFTWHLLSDVDWKKRVVLFENNSMTLFEKPAPIPLDENVPGTQDEVNFN</sequence>
<dbReference type="AlphaFoldDB" id="A0A2H0N6E2"/>
<organism evidence="2 3">
    <name type="scientific">Candidatus Magasanikbacteria bacterium CG11_big_fil_rev_8_21_14_0_20_39_34</name>
    <dbReference type="NCBI Taxonomy" id="1974653"/>
    <lineage>
        <taxon>Bacteria</taxon>
        <taxon>Candidatus Magasanikiibacteriota</taxon>
    </lineage>
</organism>
<dbReference type="EMBL" id="PCWN01000002">
    <property type="protein sequence ID" value="PIR04461.1"/>
    <property type="molecule type" value="Genomic_DNA"/>
</dbReference>
<evidence type="ECO:0000256" key="1">
    <source>
        <dbReference type="SAM" id="Phobius"/>
    </source>
</evidence>
<protein>
    <submittedName>
        <fullName evidence="2">Uncharacterized protein</fullName>
    </submittedName>
</protein>